<dbReference type="EMBL" id="GG662707">
    <property type="protein sequence ID" value="EWS74513.1"/>
    <property type="molecule type" value="Genomic_DNA"/>
</dbReference>
<dbReference type="Proteomes" id="UP000009168">
    <property type="component" value="Unassembled WGS sequence"/>
</dbReference>
<evidence type="ECO:0000313" key="1">
    <source>
        <dbReference type="EMBL" id="EWS74513.1"/>
    </source>
</evidence>
<proteinExistence type="predicted"/>
<gene>
    <name evidence="1" type="ORF">TTHERM_000640080</name>
</gene>
<accession>W7XD29</accession>
<reference evidence="2" key="1">
    <citation type="journal article" date="2006" name="PLoS Biol.">
        <title>Macronuclear genome sequence of the ciliate Tetrahymena thermophila, a model eukaryote.</title>
        <authorList>
            <person name="Eisen J.A."/>
            <person name="Coyne R.S."/>
            <person name="Wu M."/>
            <person name="Wu D."/>
            <person name="Thiagarajan M."/>
            <person name="Wortman J.R."/>
            <person name="Badger J.H."/>
            <person name="Ren Q."/>
            <person name="Amedeo P."/>
            <person name="Jones K.M."/>
            <person name="Tallon L.J."/>
            <person name="Delcher A.L."/>
            <person name="Salzberg S.L."/>
            <person name="Silva J.C."/>
            <person name="Haas B.J."/>
            <person name="Majoros W.H."/>
            <person name="Farzad M."/>
            <person name="Carlton J.M."/>
            <person name="Smith R.K. Jr."/>
            <person name="Garg J."/>
            <person name="Pearlman R.E."/>
            <person name="Karrer K.M."/>
            <person name="Sun L."/>
            <person name="Manning G."/>
            <person name="Elde N.C."/>
            <person name="Turkewitz A.P."/>
            <person name="Asai D.J."/>
            <person name="Wilkes D.E."/>
            <person name="Wang Y."/>
            <person name="Cai H."/>
            <person name="Collins K."/>
            <person name="Stewart B.A."/>
            <person name="Lee S.R."/>
            <person name="Wilamowska K."/>
            <person name="Weinberg Z."/>
            <person name="Ruzzo W.L."/>
            <person name="Wloga D."/>
            <person name="Gaertig J."/>
            <person name="Frankel J."/>
            <person name="Tsao C.-C."/>
            <person name="Gorovsky M.A."/>
            <person name="Keeling P.J."/>
            <person name="Waller R.F."/>
            <person name="Patron N.J."/>
            <person name="Cherry J.M."/>
            <person name="Stover N.A."/>
            <person name="Krieger C.J."/>
            <person name="del Toro C."/>
            <person name="Ryder H.F."/>
            <person name="Williamson S.C."/>
            <person name="Barbeau R.A."/>
            <person name="Hamilton E.P."/>
            <person name="Orias E."/>
        </authorList>
    </citation>
    <scope>NUCLEOTIDE SEQUENCE [LARGE SCALE GENOMIC DNA]</scope>
    <source>
        <strain evidence="2">SB210</strain>
    </source>
</reference>
<dbReference type="RefSeq" id="XP_012652943.1">
    <property type="nucleotide sequence ID" value="XM_012797489.1"/>
</dbReference>
<dbReference type="GeneID" id="24439971"/>
<protein>
    <submittedName>
        <fullName evidence="1">AMP-binding enzyme family protein</fullName>
    </submittedName>
</protein>
<keyword evidence="2" id="KW-1185">Reference proteome</keyword>
<dbReference type="KEGG" id="tet:TTHERM_000640080"/>
<dbReference type="AlphaFoldDB" id="W7XD29"/>
<sequence length="121" mass="14370">MKKIYGQMHKHLDIYQIYKDLILLKKAMMIILDQEQLAALQLVGCSTEFLEIDDFDESQNIKKMIQQNRLSHFEKSQALSDNLDLQQEFIKNFYQKCKNKPQISEIDKRILSSIVFKDRLS</sequence>
<name>W7XD29_TETTS</name>
<dbReference type="InParanoid" id="W7XD29"/>
<organism evidence="1 2">
    <name type="scientific">Tetrahymena thermophila (strain SB210)</name>
    <dbReference type="NCBI Taxonomy" id="312017"/>
    <lineage>
        <taxon>Eukaryota</taxon>
        <taxon>Sar</taxon>
        <taxon>Alveolata</taxon>
        <taxon>Ciliophora</taxon>
        <taxon>Intramacronucleata</taxon>
        <taxon>Oligohymenophorea</taxon>
        <taxon>Hymenostomatida</taxon>
        <taxon>Tetrahymenina</taxon>
        <taxon>Tetrahymenidae</taxon>
        <taxon>Tetrahymena</taxon>
    </lineage>
</organism>
<evidence type="ECO:0000313" key="2">
    <source>
        <dbReference type="Proteomes" id="UP000009168"/>
    </source>
</evidence>